<feature type="domain" description="FAD/NAD(P)-binding" evidence="3">
    <location>
        <begin position="3"/>
        <end position="288"/>
    </location>
</feature>
<dbReference type="InterPro" id="IPR036188">
    <property type="entry name" value="FAD/NAD-bd_sf"/>
</dbReference>
<evidence type="ECO:0000256" key="2">
    <source>
        <dbReference type="ARBA" id="ARBA00023002"/>
    </source>
</evidence>
<protein>
    <submittedName>
        <fullName evidence="4">FAD-dependent pyridine nucleotide-disulphide oxidoreductase</fullName>
    </submittedName>
</protein>
<dbReference type="Gene3D" id="3.50.50.60">
    <property type="entry name" value="FAD/NAD(P)-binding domain"/>
    <property type="match status" value="2"/>
</dbReference>
<organism evidence="4 5">
    <name type="scientific">Haloterrigena turkmenica (strain ATCC 51198 / DSM 5511 / JCM 9101 / NCIMB 13204 / VKM B-1734 / 4k)</name>
    <name type="common">Halococcus turkmenicus</name>
    <dbReference type="NCBI Taxonomy" id="543526"/>
    <lineage>
        <taxon>Archaea</taxon>
        <taxon>Methanobacteriati</taxon>
        <taxon>Methanobacteriota</taxon>
        <taxon>Stenosarchaea group</taxon>
        <taxon>Halobacteria</taxon>
        <taxon>Halobacteriales</taxon>
        <taxon>Natrialbaceae</taxon>
        <taxon>Haloterrigena</taxon>
    </lineage>
</organism>
<geneLocation type="plasmid" evidence="4 5">
    <name>pHTUR01</name>
</geneLocation>
<keyword evidence="2" id="KW-0560">Oxidoreductase</keyword>
<dbReference type="HOGENOM" id="CLU_031864_5_3_2"/>
<dbReference type="InterPro" id="IPR023753">
    <property type="entry name" value="FAD/NAD-binding_dom"/>
</dbReference>
<proteinExistence type="predicted"/>
<evidence type="ECO:0000313" key="5">
    <source>
        <dbReference type="Proteomes" id="UP000001903"/>
    </source>
</evidence>
<dbReference type="PRINTS" id="PR00368">
    <property type="entry name" value="FADPNR"/>
</dbReference>
<dbReference type="AlphaFoldDB" id="D2S007"/>
<sequence>MVYDILVVGSGSAGLATGLAAGRRGLDVMLFEKESIGGELVNRHTIENFPGIPGTTGPVLRSTIIEQLEEDTVPITLATVEEIHDEEPFRLVTDSGEYHGRTVVIAGGGRPRKLDVPGAEEYDGRGIFYCAKCDGPLYAEEIVAVSGSDEWALADALYLTKYASKVIVIEEGDRLIAGGSLRERVDAHPDIGTKTGTEIRAVEGDDLLQRLTLVDADGNERSERVGGLYVQQGIEPRGTSLAGKMVTTTDCGAIVVDQALETDRDGLFAAGDIRQHSSRTIPAAIGDGITACQSAVRRLEANE</sequence>
<dbReference type="OrthoDB" id="27340at2157"/>
<dbReference type="GeneID" id="8744472"/>
<dbReference type="EMBL" id="CP001861">
    <property type="protein sequence ID" value="ADB62704.1"/>
    <property type="molecule type" value="Genomic_DNA"/>
</dbReference>
<dbReference type="RefSeq" id="WP_012944948.1">
    <property type="nucleotide sequence ID" value="NC_013744.1"/>
</dbReference>
<dbReference type="Proteomes" id="UP000001903">
    <property type="component" value="Plasmid pHTUR01"/>
</dbReference>
<reference evidence="4 5" key="1">
    <citation type="journal article" date="2010" name="Stand. Genomic Sci.">
        <title>Complete genome sequence of Haloterrigena turkmenica type strain (4k).</title>
        <authorList>
            <person name="Saunders E."/>
            <person name="Tindall B.J."/>
            <person name="Fahnrich R."/>
            <person name="Lapidus A."/>
            <person name="Copeland A."/>
            <person name="Del Rio T.G."/>
            <person name="Lucas S."/>
            <person name="Chen F."/>
            <person name="Tice H."/>
            <person name="Cheng J.F."/>
            <person name="Han C."/>
            <person name="Detter J.C."/>
            <person name="Bruce D."/>
            <person name="Goodwin L."/>
            <person name="Chain P."/>
            <person name="Pitluck S."/>
            <person name="Pati A."/>
            <person name="Ivanova N."/>
            <person name="Mavromatis K."/>
            <person name="Chen A."/>
            <person name="Palaniappan K."/>
            <person name="Land M."/>
            <person name="Hauser L."/>
            <person name="Chang Y.J."/>
            <person name="Jeffries C.D."/>
            <person name="Brettin T."/>
            <person name="Rohde M."/>
            <person name="Goker M."/>
            <person name="Bristow J."/>
            <person name="Eisen J.A."/>
            <person name="Markowitz V."/>
            <person name="Hugenholtz P."/>
            <person name="Klenk H.P."/>
            <person name="Kyrpides N.C."/>
        </authorList>
    </citation>
    <scope>NUCLEOTIDE SEQUENCE [LARGE SCALE GENOMIC DNA]</scope>
    <source>
        <strain evidence="5">ATCC 51198 / DSM 5511 / JCM 9101 / NCIMB 13204 / VKM B-1734 / 4k</strain>
    </source>
</reference>
<name>D2S007_HALTV</name>
<dbReference type="InterPro" id="IPR050097">
    <property type="entry name" value="Ferredoxin-NADP_redctase_2"/>
</dbReference>
<gene>
    <name evidence="4" type="ordered locus">Htur_3844</name>
</gene>
<keyword evidence="4" id="KW-0614">Plasmid</keyword>
<dbReference type="PANTHER" id="PTHR48105">
    <property type="entry name" value="THIOREDOXIN REDUCTASE 1-RELATED-RELATED"/>
    <property type="match status" value="1"/>
</dbReference>
<keyword evidence="1" id="KW-0285">Flavoprotein</keyword>
<dbReference type="Pfam" id="PF07992">
    <property type="entry name" value="Pyr_redox_2"/>
    <property type="match status" value="1"/>
</dbReference>
<evidence type="ECO:0000313" key="4">
    <source>
        <dbReference type="EMBL" id="ADB62704.1"/>
    </source>
</evidence>
<dbReference type="GO" id="GO:0016491">
    <property type="term" value="F:oxidoreductase activity"/>
    <property type="evidence" value="ECO:0007669"/>
    <property type="project" value="UniProtKB-KW"/>
</dbReference>
<dbReference type="SUPFAM" id="SSF51905">
    <property type="entry name" value="FAD/NAD(P)-binding domain"/>
    <property type="match status" value="1"/>
</dbReference>
<accession>D2S007</accession>
<evidence type="ECO:0000259" key="3">
    <source>
        <dbReference type="Pfam" id="PF07992"/>
    </source>
</evidence>
<evidence type="ECO:0000256" key="1">
    <source>
        <dbReference type="ARBA" id="ARBA00022630"/>
    </source>
</evidence>
<keyword evidence="5" id="KW-1185">Reference proteome</keyword>
<dbReference type="KEGG" id="htu:Htur_3844"/>
<dbReference type="PRINTS" id="PR00469">
    <property type="entry name" value="PNDRDTASEII"/>
</dbReference>